<dbReference type="PANTHER" id="PTHR40065">
    <property type="entry name" value="RNA-BINDING PROTEIN YHBY"/>
    <property type="match status" value="1"/>
</dbReference>
<keyword evidence="5" id="KW-1185">Reference proteome</keyword>
<dbReference type="SUPFAM" id="SSF75471">
    <property type="entry name" value="YhbY-like"/>
    <property type="match status" value="1"/>
</dbReference>
<keyword evidence="1 2" id="KW-0694">RNA-binding</keyword>
<accession>M7NU94</accession>
<dbReference type="PANTHER" id="PTHR40065:SF3">
    <property type="entry name" value="RNA-BINDING PROTEIN YHBY"/>
    <property type="match status" value="1"/>
</dbReference>
<dbReference type="InterPro" id="IPR001890">
    <property type="entry name" value="RNA-binding_CRM"/>
</dbReference>
<dbReference type="Proteomes" id="UP000012019">
    <property type="component" value="Unassembled WGS sequence"/>
</dbReference>
<dbReference type="Pfam" id="PF01985">
    <property type="entry name" value="CRS1_YhbY"/>
    <property type="match status" value="1"/>
</dbReference>
<reference evidence="4 5" key="1">
    <citation type="journal article" date="2013" name="Genome Announc.">
        <title>Draft Genome Sequence of Methylophaga lonarensis MPLT, a Haloalkaliphilic (Non-Methane-Utilizing) Methylotroph.</title>
        <authorList>
            <person name="Shetty S.A."/>
            <person name="Marathe N.P."/>
            <person name="Munot H."/>
            <person name="Antony C.P."/>
            <person name="Dhotre D.P."/>
            <person name="Murrell J.C."/>
            <person name="Shouche Y.S."/>
        </authorList>
    </citation>
    <scope>NUCLEOTIDE SEQUENCE [LARGE SCALE GENOMIC DNA]</scope>
    <source>
        <strain evidence="4 5">MPL</strain>
    </source>
</reference>
<dbReference type="OrthoDB" id="9797519at2"/>
<evidence type="ECO:0000313" key="5">
    <source>
        <dbReference type="Proteomes" id="UP000012019"/>
    </source>
</evidence>
<proteinExistence type="predicted"/>
<dbReference type="InterPro" id="IPR035920">
    <property type="entry name" value="YhbY-like_sf"/>
</dbReference>
<dbReference type="InterPro" id="IPR051925">
    <property type="entry name" value="RNA-binding_domain"/>
</dbReference>
<sequence length="97" mass="10807">MSVTDKQKRYLKGLAHNLKPVVMIGNNGLTPAVLAEIDNALTHHELIKVRVSGQDRDERKKMLEDIATETRSDLVLVIGNIGGFYRASTEPQITLPR</sequence>
<dbReference type="STRING" id="1286106.MPL1_10868"/>
<feature type="domain" description="CRM" evidence="3">
    <location>
        <begin position="1"/>
        <end position="97"/>
    </location>
</feature>
<dbReference type="InterPro" id="IPR017924">
    <property type="entry name" value="RNA-binding_YhbY"/>
</dbReference>
<dbReference type="RefSeq" id="WP_009727134.1">
    <property type="nucleotide sequence ID" value="NZ_APHR01000059.1"/>
</dbReference>
<dbReference type="SMART" id="SM01103">
    <property type="entry name" value="CRS1_YhbY"/>
    <property type="match status" value="1"/>
</dbReference>
<evidence type="ECO:0000313" key="4">
    <source>
        <dbReference type="EMBL" id="EMR12328.1"/>
    </source>
</evidence>
<dbReference type="GO" id="GO:0003723">
    <property type="term" value="F:RNA binding"/>
    <property type="evidence" value="ECO:0007669"/>
    <property type="project" value="UniProtKB-UniRule"/>
</dbReference>
<comment type="caution">
    <text evidence="4">The sequence shown here is derived from an EMBL/GenBank/DDBJ whole genome shotgun (WGS) entry which is preliminary data.</text>
</comment>
<dbReference type="EMBL" id="APHR01000059">
    <property type="protein sequence ID" value="EMR12328.1"/>
    <property type="molecule type" value="Genomic_DNA"/>
</dbReference>
<dbReference type="PATRIC" id="fig|1286106.3.peg.2175"/>
<dbReference type="Gene3D" id="3.30.110.60">
    <property type="entry name" value="YhbY-like"/>
    <property type="match status" value="1"/>
</dbReference>
<dbReference type="AlphaFoldDB" id="M7NU94"/>
<organism evidence="4 5">
    <name type="scientific">Methylophaga lonarensis MPL</name>
    <dbReference type="NCBI Taxonomy" id="1286106"/>
    <lineage>
        <taxon>Bacteria</taxon>
        <taxon>Pseudomonadati</taxon>
        <taxon>Pseudomonadota</taxon>
        <taxon>Gammaproteobacteria</taxon>
        <taxon>Thiotrichales</taxon>
        <taxon>Piscirickettsiaceae</taxon>
        <taxon>Methylophaga</taxon>
    </lineage>
</organism>
<evidence type="ECO:0000256" key="1">
    <source>
        <dbReference type="ARBA" id="ARBA00022884"/>
    </source>
</evidence>
<evidence type="ECO:0000256" key="2">
    <source>
        <dbReference type="PROSITE-ProRule" id="PRU00626"/>
    </source>
</evidence>
<protein>
    <submittedName>
        <fullName evidence="4">RNA binding protein</fullName>
    </submittedName>
</protein>
<dbReference type="eggNOG" id="COG1534">
    <property type="taxonomic scope" value="Bacteria"/>
</dbReference>
<gene>
    <name evidence="4" type="ORF">MPL1_10868</name>
</gene>
<dbReference type="PROSITE" id="PS51295">
    <property type="entry name" value="CRM"/>
    <property type="match status" value="1"/>
</dbReference>
<evidence type="ECO:0000259" key="3">
    <source>
        <dbReference type="PROSITE" id="PS51295"/>
    </source>
</evidence>
<name>M7NU94_9GAMM</name>
<dbReference type="NCBIfam" id="TIGR00253">
    <property type="entry name" value="RNA_bind_YhbY"/>
    <property type="match status" value="1"/>
</dbReference>